<gene>
    <name evidence="1" type="ORF">FH972_027314</name>
</gene>
<evidence type="ECO:0000313" key="2">
    <source>
        <dbReference type="Proteomes" id="UP000327013"/>
    </source>
</evidence>
<dbReference type="AlphaFoldDB" id="A0A5N6NZG4"/>
<organism evidence="1 2">
    <name type="scientific">Carpinus fangiana</name>
    <dbReference type="NCBI Taxonomy" id="176857"/>
    <lineage>
        <taxon>Eukaryota</taxon>
        <taxon>Viridiplantae</taxon>
        <taxon>Streptophyta</taxon>
        <taxon>Embryophyta</taxon>
        <taxon>Tracheophyta</taxon>
        <taxon>Spermatophyta</taxon>
        <taxon>Magnoliopsida</taxon>
        <taxon>eudicotyledons</taxon>
        <taxon>Gunneridae</taxon>
        <taxon>Pentapetalae</taxon>
        <taxon>rosids</taxon>
        <taxon>fabids</taxon>
        <taxon>Fagales</taxon>
        <taxon>Betulaceae</taxon>
        <taxon>Carpinus</taxon>
    </lineage>
</organism>
<protein>
    <submittedName>
        <fullName evidence="1">Uncharacterized protein</fullName>
    </submittedName>
</protein>
<evidence type="ECO:0000313" key="1">
    <source>
        <dbReference type="EMBL" id="KAD5691456.1"/>
    </source>
</evidence>
<name>A0A5N6NZG4_9ROSI</name>
<reference evidence="1 2" key="1">
    <citation type="submission" date="2019-06" db="EMBL/GenBank/DDBJ databases">
        <title>A chromosomal-level reference genome of Carpinus fangiana (Coryloideae, Betulaceae).</title>
        <authorList>
            <person name="Yang X."/>
            <person name="Wang Z."/>
            <person name="Zhang L."/>
            <person name="Hao G."/>
            <person name="Liu J."/>
            <person name="Yang Y."/>
        </authorList>
    </citation>
    <scope>NUCLEOTIDE SEQUENCE [LARGE SCALE GENOMIC DNA]</scope>
    <source>
        <strain evidence="1">Cfa_2016G</strain>
        <tissue evidence="1">Leaf</tissue>
    </source>
</reference>
<keyword evidence="2" id="KW-1185">Reference proteome</keyword>
<dbReference type="Proteomes" id="UP000327013">
    <property type="component" value="Unassembled WGS sequence"/>
</dbReference>
<proteinExistence type="predicted"/>
<accession>A0A5N6NZG4</accession>
<comment type="caution">
    <text evidence="1">The sequence shown here is derived from an EMBL/GenBank/DDBJ whole genome shotgun (WGS) entry which is preliminary data.</text>
</comment>
<dbReference type="EMBL" id="VIBQ01002728">
    <property type="protein sequence ID" value="KAD5691456.1"/>
    <property type="molecule type" value="Genomic_DNA"/>
</dbReference>
<sequence>MSHPDSECRIMPYWISHLGCDLDFVLLPLDLDFWVKSEVLSGCDCCFCAAMASG</sequence>